<dbReference type="Pfam" id="PF09735">
    <property type="entry name" value="Nckap1"/>
    <property type="match status" value="1"/>
</dbReference>
<evidence type="ECO:0000313" key="3">
    <source>
        <dbReference type="EMBL" id="WKA04992.1"/>
    </source>
</evidence>
<dbReference type="InterPro" id="IPR019137">
    <property type="entry name" value="Nck-associated_protein-1"/>
</dbReference>
<dbReference type="EMBL" id="CP126662">
    <property type="protein sequence ID" value="WKA04992.1"/>
    <property type="molecule type" value="Genomic_DNA"/>
</dbReference>
<feature type="domain" description="Tr-type G" evidence="2">
    <location>
        <begin position="20"/>
        <end position="71"/>
    </location>
</feature>
<proteinExistence type="inferred from homology"/>
<reference evidence="3 4" key="1">
    <citation type="journal article" date="2023" name="Hortic Res">
        <title>The complete reference genome for grapevine (Vitis vinifera L.) genetics and breeding.</title>
        <authorList>
            <person name="Shi X."/>
            <person name="Cao S."/>
            <person name="Wang X."/>
            <person name="Huang S."/>
            <person name="Wang Y."/>
            <person name="Liu Z."/>
            <person name="Liu W."/>
            <person name="Leng X."/>
            <person name="Peng Y."/>
            <person name="Wang N."/>
            <person name="Wang Y."/>
            <person name="Ma Z."/>
            <person name="Xu X."/>
            <person name="Zhang F."/>
            <person name="Xue H."/>
            <person name="Zhong H."/>
            <person name="Wang Y."/>
            <person name="Zhang K."/>
            <person name="Velt A."/>
            <person name="Avia K."/>
            <person name="Holtgrawe D."/>
            <person name="Grimplet J."/>
            <person name="Matus J.T."/>
            <person name="Ware D."/>
            <person name="Wu X."/>
            <person name="Wang H."/>
            <person name="Liu C."/>
            <person name="Fang Y."/>
            <person name="Rustenholz C."/>
            <person name="Cheng Z."/>
            <person name="Xiao H."/>
            <person name="Zhou Y."/>
        </authorList>
    </citation>
    <scope>NUCLEOTIDE SEQUENCE [LARGE SCALE GENOMIC DNA]</scope>
    <source>
        <strain evidence="4">cv. Pinot noir / PN40024</strain>
        <tissue evidence="3">Leaf</tissue>
    </source>
</reference>
<dbReference type="InterPro" id="IPR027417">
    <property type="entry name" value="P-loop_NTPase"/>
</dbReference>
<evidence type="ECO:0000313" key="4">
    <source>
        <dbReference type="Proteomes" id="UP001227230"/>
    </source>
</evidence>
<protein>
    <recommendedName>
        <fullName evidence="2">Tr-type G domain-containing protein</fullName>
    </recommendedName>
</protein>
<dbReference type="PANTHER" id="PTHR12093">
    <property type="entry name" value="NCK-ASSOCIATED PROTEIN 1"/>
    <property type="match status" value="1"/>
</dbReference>
<sequence length="197" mass="21544">MGNDDYGTPPFNVEQLVSLHGKTTLTAAITRVLAEEGKAKVVALDEIDKAPKEKKRGITIATTHVEYEIAKAICDHHGPNPGNQRSFLSEAFSGPVSSLHLFEKPADLSTGSATEVVCYWYIENIEKDISGAGILFAPVHQCFKSTRPVGGYFAESVTDLRELQSYVRIFGGYGVDRLDRDDETPATMAPSIAYITY</sequence>
<comment type="similarity">
    <text evidence="1">Belongs to the HEM-1/HEM-2 family.</text>
</comment>
<dbReference type="Proteomes" id="UP001227230">
    <property type="component" value="Chromosome 15"/>
</dbReference>
<dbReference type="Pfam" id="PF00009">
    <property type="entry name" value="GTP_EFTU"/>
    <property type="match status" value="1"/>
</dbReference>
<dbReference type="PROSITE" id="PS00301">
    <property type="entry name" value="G_TR_1"/>
    <property type="match status" value="1"/>
</dbReference>
<keyword evidence="4" id="KW-1185">Reference proteome</keyword>
<evidence type="ECO:0000256" key="1">
    <source>
        <dbReference type="ARBA" id="ARBA00037947"/>
    </source>
</evidence>
<gene>
    <name evidence="3" type="ORF">VitviT2T_022985</name>
</gene>
<organism evidence="3 4">
    <name type="scientific">Vitis vinifera</name>
    <name type="common">Grape</name>
    <dbReference type="NCBI Taxonomy" id="29760"/>
    <lineage>
        <taxon>Eukaryota</taxon>
        <taxon>Viridiplantae</taxon>
        <taxon>Streptophyta</taxon>
        <taxon>Embryophyta</taxon>
        <taxon>Tracheophyta</taxon>
        <taxon>Spermatophyta</taxon>
        <taxon>Magnoliopsida</taxon>
        <taxon>eudicotyledons</taxon>
        <taxon>Gunneridae</taxon>
        <taxon>Pentapetalae</taxon>
        <taxon>rosids</taxon>
        <taxon>Vitales</taxon>
        <taxon>Vitaceae</taxon>
        <taxon>Viteae</taxon>
        <taxon>Vitis</taxon>
    </lineage>
</organism>
<evidence type="ECO:0000259" key="2">
    <source>
        <dbReference type="Pfam" id="PF00009"/>
    </source>
</evidence>
<dbReference type="SUPFAM" id="SSF52540">
    <property type="entry name" value="P-loop containing nucleoside triphosphate hydrolases"/>
    <property type="match status" value="1"/>
</dbReference>
<accession>A0ABY9DCA5</accession>
<dbReference type="InterPro" id="IPR031157">
    <property type="entry name" value="G_TR_CS"/>
</dbReference>
<dbReference type="PANTHER" id="PTHR12093:SF10">
    <property type="entry name" value="MEMBRANE-ASSOCIATED PROTEIN HEM"/>
    <property type="match status" value="1"/>
</dbReference>
<name>A0ABY9DCA5_VITVI</name>
<dbReference type="InterPro" id="IPR000795">
    <property type="entry name" value="T_Tr_GTP-bd_dom"/>
</dbReference>
<dbReference type="Gene3D" id="3.40.50.300">
    <property type="entry name" value="P-loop containing nucleotide triphosphate hydrolases"/>
    <property type="match status" value="1"/>
</dbReference>